<dbReference type="AlphaFoldDB" id="A0A8S4S7M3"/>
<reference evidence="1" key="1">
    <citation type="submission" date="2022-03" db="EMBL/GenBank/DDBJ databases">
        <authorList>
            <person name="Lindestad O."/>
        </authorList>
    </citation>
    <scope>NUCLEOTIDE SEQUENCE</scope>
</reference>
<sequence>MKRHIKMDNTMPQARNSILNSVIKLHRSIKIPPTPQIGRKVGTDALGVKKFPIATESVHRRAERMGDVATLLA</sequence>
<keyword evidence="2" id="KW-1185">Reference proteome</keyword>
<organism evidence="1 2">
    <name type="scientific">Pararge aegeria aegeria</name>
    <dbReference type="NCBI Taxonomy" id="348720"/>
    <lineage>
        <taxon>Eukaryota</taxon>
        <taxon>Metazoa</taxon>
        <taxon>Ecdysozoa</taxon>
        <taxon>Arthropoda</taxon>
        <taxon>Hexapoda</taxon>
        <taxon>Insecta</taxon>
        <taxon>Pterygota</taxon>
        <taxon>Neoptera</taxon>
        <taxon>Endopterygota</taxon>
        <taxon>Lepidoptera</taxon>
        <taxon>Glossata</taxon>
        <taxon>Ditrysia</taxon>
        <taxon>Papilionoidea</taxon>
        <taxon>Nymphalidae</taxon>
        <taxon>Satyrinae</taxon>
        <taxon>Satyrini</taxon>
        <taxon>Parargina</taxon>
        <taxon>Pararge</taxon>
    </lineage>
</organism>
<comment type="caution">
    <text evidence="1">The sequence shown here is derived from an EMBL/GenBank/DDBJ whole genome shotgun (WGS) entry which is preliminary data.</text>
</comment>
<gene>
    <name evidence="1" type="primary">jg6194</name>
    <name evidence="1" type="ORF">PAEG_LOCUS21739</name>
</gene>
<protein>
    <submittedName>
        <fullName evidence="1">Jg6194 protein</fullName>
    </submittedName>
</protein>
<evidence type="ECO:0000313" key="2">
    <source>
        <dbReference type="Proteomes" id="UP000838756"/>
    </source>
</evidence>
<accession>A0A8S4S7M3</accession>
<name>A0A8S4S7M3_9NEOP</name>
<evidence type="ECO:0000313" key="1">
    <source>
        <dbReference type="EMBL" id="CAH2248385.1"/>
    </source>
</evidence>
<dbReference type="Proteomes" id="UP000838756">
    <property type="component" value="Unassembled WGS sequence"/>
</dbReference>
<proteinExistence type="predicted"/>
<dbReference type="EMBL" id="CAKXAJ010025974">
    <property type="protein sequence ID" value="CAH2248385.1"/>
    <property type="molecule type" value="Genomic_DNA"/>
</dbReference>